<feature type="transmembrane region" description="Helical" evidence="5">
    <location>
        <begin position="20"/>
        <end position="38"/>
    </location>
</feature>
<feature type="domain" description="GtrA/DPMS transmembrane" evidence="6">
    <location>
        <begin position="18"/>
        <end position="145"/>
    </location>
</feature>
<feature type="transmembrane region" description="Helical" evidence="5">
    <location>
        <begin position="92"/>
        <end position="117"/>
    </location>
</feature>
<accession>A0ABZ0TL88</accession>
<evidence type="ECO:0000256" key="5">
    <source>
        <dbReference type="SAM" id="Phobius"/>
    </source>
</evidence>
<organism evidence="7 8">
    <name type="scientific">Mucilaginibacter sabulilitoris</name>
    <dbReference type="NCBI Taxonomy" id="1173583"/>
    <lineage>
        <taxon>Bacteria</taxon>
        <taxon>Pseudomonadati</taxon>
        <taxon>Bacteroidota</taxon>
        <taxon>Sphingobacteriia</taxon>
        <taxon>Sphingobacteriales</taxon>
        <taxon>Sphingobacteriaceae</taxon>
        <taxon>Mucilaginibacter</taxon>
    </lineage>
</organism>
<evidence type="ECO:0000313" key="7">
    <source>
        <dbReference type="EMBL" id="WPU91930.1"/>
    </source>
</evidence>
<sequence length="162" mass="18413">MVNKKVQNNKLLNNHMVRFLISAGAGFLVDVSAYYLFYHNLLTKPTYQIFSLTMRNSTASLALSFSMGVVVNFLMTRYIVFTESTLSPYKQFLRFTSVAIVGFFANLAIIKILIQYFGIYPPVARIGAILSLFFASYFIHKVFSFKLALRSYGTHKNNESGN</sequence>
<dbReference type="Pfam" id="PF04138">
    <property type="entry name" value="GtrA_DPMS_TM"/>
    <property type="match status" value="1"/>
</dbReference>
<evidence type="ECO:0000256" key="4">
    <source>
        <dbReference type="ARBA" id="ARBA00023136"/>
    </source>
</evidence>
<feature type="transmembrane region" description="Helical" evidence="5">
    <location>
        <begin position="58"/>
        <end position="80"/>
    </location>
</feature>
<comment type="subcellular location">
    <subcellularLocation>
        <location evidence="1">Membrane</location>
        <topology evidence="1">Multi-pass membrane protein</topology>
    </subcellularLocation>
</comment>
<dbReference type="RefSeq" id="WP_321561096.1">
    <property type="nucleotide sequence ID" value="NZ_CP139558.1"/>
</dbReference>
<dbReference type="InterPro" id="IPR007267">
    <property type="entry name" value="GtrA_DPMS_TM"/>
</dbReference>
<keyword evidence="4 5" id="KW-0472">Membrane</keyword>
<feature type="transmembrane region" description="Helical" evidence="5">
    <location>
        <begin position="123"/>
        <end position="140"/>
    </location>
</feature>
<proteinExistence type="predicted"/>
<reference evidence="7 8" key="1">
    <citation type="submission" date="2023-11" db="EMBL/GenBank/DDBJ databases">
        <title>Analysis of the Genomes of Mucilaginibacter gossypii cycad 4 and M. sabulilitoris SNA2: microbes with the potential for plant growth promotion.</title>
        <authorList>
            <person name="Hirsch A.M."/>
            <person name="Humm E."/>
            <person name="Rubbi M."/>
            <person name="Del Vecchio G."/>
            <person name="Ha S.M."/>
            <person name="Pellegrini M."/>
            <person name="Gunsalus R.P."/>
        </authorList>
    </citation>
    <scope>NUCLEOTIDE SEQUENCE [LARGE SCALE GENOMIC DNA]</scope>
    <source>
        <strain evidence="7 8">SNA2</strain>
    </source>
</reference>
<keyword evidence="3 5" id="KW-1133">Transmembrane helix</keyword>
<keyword evidence="2 5" id="KW-0812">Transmembrane</keyword>
<keyword evidence="8" id="KW-1185">Reference proteome</keyword>
<evidence type="ECO:0000256" key="2">
    <source>
        <dbReference type="ARBA" id="ARBA00022692"/>
    </source>
</evidence>
<name>A0ABZ0TL88_9SPHI</name>
<dbReference type="EMBL" id="CP139558">
    <property type="protein sequence ID" value="WPU91930.1"/>
    <property type="molecule type" value="Genomic_DNA"/>
</dbReference>
<evidence type="ECO:0000259" key="6">
    <source>
        <dbReference type="Pfam" id="PF04138"/>
    </source>
</evidence>
<evidence type="ECO:0000313" key="8">
    <source>
        <dbReference type="Proteomes" id="UP001324380"/>
    </source>
</evidence>
<evidence type="ECO:0000256" key="3">
    <source>
        <dbReference type="ARBA" id="ARBA00022989"/>
    </source>
</evidence>
<dbReference type="Proteomes" id="UP001324380">
    <property type="component" value="Chromosome"/>
</dbReference>
<evidence type="ECO:0000256" key="1">
    <source>
        <dbReference type="ARBA" id="ARBA00004141"/>
    </source>
</evidence>
<gene>
    <name evidence="7" type="ORF">SNE25_21670</name>
</gene>
<protein>
    <submittedName>
        <fullName evidence="7">GtrA family protein</fullName>
    </submittedName>
</protein>